<dbReference type="OrthoDB" id="1938625at2759"/>
<evidence type="ECO:0000313" key="1">
    <source>
        <dbReference type="EMBL" id="KAF6174471.1"/>
    </source>
</evidence>
<proteinExistence type="predicted"/>
<organism evidence="1 2">
    <name type="scientific">Kingdonia uniflora</name>
    <dbReference type="NCBI Taxonomy" id="39325"/>
    <lineage>
        <taxon>Eukaryota</taxon>
        <taxon>Viridiplantae</taxon>
        <taxon>Streptophyta</taxon>
        <taxon>Embryophyta</taxon>
        <taxon>Tracheophyta</taxon>
        <taxon>Spermatophyta</taxon>
        <taxon>Magnoliopsida</taxon>
        <taxon>Ranunculales</taxon>
        <taxon>Circaeasteraceae</taxon>
        <taxon>Kingdonia</taxon>
    </lineage>
</organism>
<reference evidence="1 2" key="1">
    <citation type="journal article" date="2020" name="IScience">
        <title>Genome Sequencing of the Endangered Kingdonia uniflora (Circaeasteraceae, Ranunculales) Reveals Potential Mechanisms of Evolutionary Specialization.</title>
        <authorList>
            <person name="Sun Y."/>
            <person name="Deng T."/>
            <person name="Zhang A."/>
            <person name="Moore M.J."/>
            <person name="Landis J.B."/>
            <person name="Lin N."/>
            <person name="Zhang H."/>
            <person name="Zhang X."/>
            <person name="Huang J."/>
            <person name="Zhang X."/>
            <person name="Sun H."/>
            <person name="Wang H."/>
        </authorList>
    </citation>
    <scope>NUCLEOTIDE SEQUENCE [LARGE SCALE GENOMIC DNA]</scope>
    <source>
        <strain evidence="1">TB1705</strain>
        <tissue evidence="1">Leaf</tissue>
    </source>
</reference>
<evidence type="ECO:0000313" key="2">
    <source>
        <dbReference type="Proteomes" id="UP000541444"/>
    </source>
</evidence>
<keyword evidence="2" id="KW-1185">Reference proteome</keyword>
<name>A0A7J7P4X1_9MAGN</name>
<dbReference type="Proteomes" id="UP000541444">
    <property type="component" value="Unassembled WGS sequence"/>
</dbReference>
<comment type="caution">
    <text evidence="1">The sequence shown here is derived from an EMBL/GenBank/DDBJ whole genome shotgun (WGS) entry which is preliminary data.</text>
</comment>
<sequence>MAIYKWPRESIKEGEQIIINILWSGDPSVRMLVTVSWDKVCKPEEEGSLGILSLKYINMALMMKMGWGFLTSQELWVDIFRAKFTKKNGETINYFKPSSIWNGLKGTIKTVEINSRWLIGNGRNTDFCGDYWGVDYSMMEAVSVDPK</sequence>
<gene>
    <name evidence="1" type="ORF">GIB67_004665</name>
</gene>
<dbReference type="EMBL" id="JACGCM010000262">
    <property type="protein sequence ID" value="KAF6174471.1"/>
    <property type="molecule type" value="Genomic_DNA"/>
</dbReference>
<accession>A0A7J7P4X1</accession>
<dbReference type="AlphaFoldDB" id="A0A7J7P4X1"/>
<protein>
    <submittedName>
        <fullName evidence="1">Uncharacterized protein</fullName>
    </submittedName>
</protein>